<dbReference type="RefSeq" id="WP_311410507.1">
    <property type="nucleotide sequence ID" value="NZ_JAVRFL010000004.1"/>
</dbReference>
<sequence>MAAVSPPHADLPSQVTAASRAIVIDSRALDRSGPVLVASRRWGG</sequence>
<comment type="caution">
    <text evidence="1">The sequence shown here is derived from an EMBL/GenBank/DDBJ whole genome shotgun (WGS) entry which is preliminary data.</text>
</comment>
<name>A0ABU2WQI4_9ACTN</name>
<evidence type="ECO:0000313" key="1">
    <source>
        <dbReference type="EMBL" id="MDT0528167.1"/>
    </source>
</evidence>
<proteinExistence type="predicted"/>
<protein>
    <submittedName>
        <fullName evidence="1">Uncharacterized protein</fullName>
    </submittedName>
</protein>
<accession>A0ABU2WQI4</accession>
<dbReference type="Proteomes" id="UP001180973">
    <property type="component" value="Unassembled WGS sequence"/>
</dbReference>
<evidence type="ECO:0000313" key="2">
    <source>
        <dbReference type="Proteomes" id="UP001180973"/>
    </source>
</evidence>
<organism evidence="1 2">
    <name type="scientific">Micromonospora reichwaldensis</name>
    <dbReference type="NCBI Taxonomy" id="3075516"/>
    <lineage>
        <taxon>Bacteria</taxon>
        <taxon>Bacillati</taxon>
        <taxon>Actinomycetota</taxon>
        <taxon>Actinomycetes</taxon>
        <taxon>Micromonosporales</taxon>
        <taxon>Micromonosporaceae</taxon>
        <taxon>Micromonospora</taxon>
    </lineage>
</organism>
<reference evidence="1" key="1">
    <citation type="submission" date="2023-09" db="EMBL/GenBank/DDBJ databases">
        <title>30 novel species of actinomycetes from the DSMZ collection.</title>
        <authorList>
            <person name="Nouioui I."/>
        </authorList>
    </citation>
    <scope>NUCLEOTIDE SEQUENCE</scope>
    <source>
        <strain evidence="1">DSM 115977</strain>
    </source>
</reference>
<keyword evidence="2" id="KW-1185">Reference proteome</keyword>
<gene>
    <name evidence="1" type="ORF">RM555_04060</name>
</gene>
<dbReference type="EMBL" id="JAVRFL010000004">
    <property type="protein sequence ID" value="MDT0528167.1"/>
    <property type="molecule type" value="Genomic_DNA"/>
</dbReference>